<dbReference type="Proteomes" id="UP000094869">
    <property type="component" value="Unassembled WGS sequence"/>
</dbReference>
<reference evidence="3 6" key="2">
    <citation type="submission" date="2016-08" db="EMBL/GenBank/DDBJ databases">
        <title>Characterization of Isolates of Eisenbergiella tayi Derived from Blood Cultures, Using Whole Genome Sequencing.</title>
        <authorList>
            <person name="Bernier A.-M."/>
            <person name="Burdz T."/>
            <person name="Wiebe D."/>
            <person name="Bernard K."/>
        </authorList>
    </citation>
    <scope>NUCLEOTIDE SEQUENCE [LARGE SCALE GENOMIC DNA]</scope>
    <source>
        <strain evidence="3 6">NML120146</strain>
    </source>
</reference>
<dbReference type="Pfam" id="PF20366">
    <property type="entry name" value="DUF6661"/>
    <property type="match status" value="1"/>
</dbReference>
<name>A0A1E3AC65_9FIRM</name>
<evidence type="ECO:0000313" key="2">
    <source>
        <dbReference type="EMBL" id="ODR49099.1"/>
    </source>
</evidence>
<keyword evidence="6" id="KW-1185">Reference proteome</keyword>
<reference evidence="2 5" key="3">
    <citation type="submission" date="2016-08" db="EMBL/GenBank/DDBJ databases">
        <authorList>
            <person name="Seilhamer J.J."/>
        </authorList>
    </citation>
    <scope>NUCLEOTIDE SEQUENCE [LARGE SCALE GENOMIC DNA]</scope>
    <source>
        <strain evidence="2 5">NML150140-1</strain>
    </source>
</reference>
<dbReference type="PATRIC" id="fig|1432052.4.peg.1849"/>
<evidence type="ECO:0000313" key="6">
    <source>
        <dbReference type="Proteomes" id="UP000094869"/>
    </source>
</evidence>
<evidence type="ECO:0000313" key="3">
    <source>
        <dbReference type="EMBL" id="ODR57665.1"/>
    </source>
</evidence>
<organism evidence="1 4">
    <name type="scientific">Eisenbergiella tayi</name>
    <dbReference type="NCBI Taxonomy" id="1432052"/>
    <lineage>
        <taxon>Bacteria</taxon>
        <taxon>Bacillati</taxon>
        <taxon>Bacillota</taxon>
        <taxon>Clostridia</taxon>
        <taxon>Lachnospirales</taxon>
        <taxon>Lachnospiraceae</taxon>
        <taxon>Eisenbergiella</taxon>
    </lineage>
</organism>
<dbReference type="Proteomes" id="UP000094271">
    <property type="component" value="Unassembled WGS sequence"/>
</dbReference>
<accession>A0A1E3AC65</accession>
<dbReference type="InterPro" id="IPR046602">
    <property type="entry name" value="DUF6661"/>
</dbReference>
<dbReference type="RefSeq" id="WP_069151931.1">
    <property type="nucleotide sequence ID" value="NZ_DAWDRA010000020.1"/>
</dbReference>
<sequence length="196" mass="22050">MIIEESGLHFRFREDSFVKKYDDSNFYRNYVNQLPEAKGVDFISMEDGRLVLTEIKNCKGHEADNNWRIFPDNKKVTTSKTSVNTTGRESLDIEVSKKIALTIGGLIGAYTKSAGSSSAEELTKYAEVLVSPAAKAGNKQILVILFLEGDFGCETRRKTTIMMELQRSIKKKLSWLNCLVSVVDSATYQNKIFSVE</sequence>
<reference evidence="1 4" key="1">
    <citation type="submission" date="2016-07" db="EMBL/GenBank/DDBJ databases">
        <title>Characterization of isolates of Eisenbergiella tayi derived from blood cultures, using whole genome sequencing.</title>
        <authorList>
            <person name="Burdz T."/>
            <person name="Wiebe D."/>
            <person name="Huynh C."/>
            <person name="Bernard K."/>
        </authorList>
    </citation>
    <scope>NUCLEOTIDE SEQUENCE [LARGE SCALE GENOMIC DNA]</scope>
    <source>
        <strain evidence="1 4">NML 110608</strain>
    </source>
</reference>
<evidence type="ECO:0000313" key="5">
    <source>
        <dbReference type="Proteomes" id="UP000094271"/>
    </source>
</evidence>
<proteinExistence type="predicted"/>
<dbReference type="EMBL" id="MEHA01000014">
    <property type="protein sequence ID" value="ODR49099.1"/>
    <property type="molecule type" value="Genomic_DNA"/>
</dbReference>
<dbReference type="Proteomes" id="UP000094067">
    <property type="component" value="Unassembled WGS sequence"/>
</dbReference>
<evidence type="ECO:0000313" key="1">
    <source>
        <dbReference type="EMBL" id="ODM05766.1"/>
    </source>
</evidence>
<dbReference type="OrthoDB" id="2037494at2"/>
<dbReference type="EMBL" id="MCGH01000002">
    <property type="protein sequence ID" value="ODM05766.1"/>
    <property type="molecule type" value="Genomic_DNA"/>
</dbReference>
<comment type="caution">
    <text evidence="1">The sequence shown here is derived from an EMBL/GenBank/DDBJ whole genome shotgun (WGS) entry which is preliminary data.</text>
</comment>
<gene>
    <name evidence="2" type="ORF">BEI59_18460</name>
    <name evidence="1" type="ORF">BEI61_01655</name>
    <name evidence="3" type="ORF">BEI63_11220</name>
</gene>
<evidence type="ECO:0000313" key="4">
    <source>
        <dbReference type="Proteomes" id="UP000094067"/>
    </source>
</evidence>
<evidence type="ECO:0008006" key="7">
    <source>
        <dbReference type="Google" id="ProtNLM"/>
    </source>
</evidence>
<dbReference type="EMBL" id="MEHD01000021">
    <property type="protein sequence ID" value="ODR57665.1"/>
    <property type="molecule type" value="Genomic_DNA"/>
</dbReference>
<dbReference type="AlphaFoldDB" id="A0A1E3AC65"/>
<protein>
    <recommendedName>
        <fullName evidence="7">NERD domain-containing protein</fullName>
    </recommendedName>
</protein>